<evidence type="ECO:0000313" key="3">
    <source>
        <dbReference type="Proteomes" id="UP001239782"/>
    </source>
</evidence>
<keyword evidence="3" id="KW-1185">Reference proteome</keyword>
<dbReference type="Proteomes" id="UP001239782">
    <property type="component" value="Chromosome"/>
</dbReference>
<dbReference type="RefSeq" id="WP_309201339.1">
    <property type="nucleotide sequence ID" value="NZ_CP133548.1"/>
</dbReference>
<proteinExistence type="predicted"/>
<sequence length="219" mass="24644">MTFRLICCLAALLIGACNDVSGSKEELTDYYHQTFQTHLAKQNSINDAPMVFLGDSLTESMPVSSVFENAINYGIKQDTTYGLLLRVQEYTALEKARGIVVAIGINDFWRGRTNRDLVSNIEKIIEALPENKLIIVYGLLPVDENQGWHGWNKRIVIVNQELEKSLNQKHVNFFDIGNELKGKDGNLAPKFHVGDGVHLSNDGYRVWLTHLKRAISQGN</sequence>
<dbReference type="InterPro" id="IPR036514">
    <property type="entry name" value="SGNH_hydro_sf"/>
</dbReference>
<accession>A0AA51RRA4</accession>
<dbReference type="Gene3D" id="3.40.50.1110">
    <property type="entry name" value="SGNH hydrolase"/>
    <property type="match status" value="1"/>
</dbReference>
<dbReference type="EMBL" id="CP133548">
    <property type="protein sequence ID" value="WMS86187.1"/>
    <property type="molecule type" value="Genomic_DNA"/>
</dbReference>
<dbReference type="Pfam" id="PF13472">
    <property type="entry name" value="Lipase_GDSL_2"/>
    <property type="match status" value="1"/>
</dbReference>
<dbReference type="PROSITE" id="PS51257">
    <property type="entry name" value="PROKAR_LIPOPROTEIN"/>
    <property type="match status" value="1"/>
</dbReference>
<dbReference type="SUPFAM" id="SSF52266">
    <property type="entry name" value="SGNH hydrolase"/>
    <property type="match status" value="1"/>
</dbReference>
<feature type="domain" description="SGNH hydrolase-type esterase" evidence="1">
    <location>
        <begin position="68"/>
        <end position="206"/>
    </location>
</feature>
<organism evidence="2 3">
    <name type="scientific">Pleionea litopenaei</name>
    <dbReference type="NCBI Taxonomy" id="3070815"/>
    <lineage>
        <taxon>Bacteria</taxon>
        <taxon>Pseudomonadati</taxon>
        <taxon>Pseudomonadota</taxon>
        <taxon>Gammaproteobacteria</taxon>
        <taxon>Oceanospirillales</taxon>
        <taxon>Pleioneaceae</taxon>
        <taxon>Pleionea</taxon>
    </lineage>
</organism>
<reference evidence="2 3" key="1">
    <citation type="submission" date="2023-08" db="EMBL/GenBank/DDBJ databases">
        <title>Pleionea litopenaei sp. nov., isolated from stomach of juvenile Litopenaeus vannamei.</title>
        <authorList>
            <person name="Rho A.M."/>
            <person name="Hwang C.Y."/>
        </authorList>
    </citation>
    <scope>NUCLEOTIDE SEQUENCE [LARGE SCALE GENOMIC DNA]</scope>
    <source>
        <strain evidence="2 3">HL-JVS1</strain>
    </source>
</reference>
<dbReference type="InterPro" id="IPR013830">
    <property type="entry name" value="SGNH_hydro"/>
</dbReference>
<evidence type="ECO:0000313" key="2">
    <source>
        <dbReference type="EMBL" id="WMS86187.1"/>
    </source>
</evidence>
<name>A0AA51RRA4_9GAMM</name>
<dbReference type="GO" id="GO:0004622">
    <property type="term" value="F:phosphatidylcholine lysophospholipase activity"/>
    <property type="evidence" value="ECO:0007669"/>
    <property type="project" value="TreeGrafter"/>
</dbReference>
<dbReference type="InterPro" id="IPR051532">
    <property type="entry name" value="Ester_Hydrolysis_Enzymes"/>
</dbReference>
<evidence type="ECO:0000259" key="1">
    <source>
        <dbReference type="Pfam" id="PF13472"/>
    </source>
</evidence>
<dbReference type="KEGG" id="plei:Q9312_13255"/>
<protein>
    <submittedName>
        <fullName evidence="2">GDSL-type esterase/lipase family protein</fullName>
    </submittedName>
</protein>
<gene>
    <name evidence="2" type="ORF">Q9312_13255</name>
</gene>
<dbReference type="AlphaFoldDB" id="A0AA51RRA4"/>
<dbReference type="PANTHER" id="PTHR30383">
    <property type="entry name" value="THIOESTERASE 1/PROTEASE 1/LYSOPHOSPHOLIPASE L1"/>
    <property type="match status" value="1"/>
</dbReference>
<dbReference type="PANTHER" id="PTHR30383:SF5">
    <property type="entry name" value="SGNH HYDROLASE-TYPE ESTERASE DOMAIN-CONTAINING PROTEIN"/>
    <property type="match status" value="1"/>
</dbReference>